<gene>
    <name evidence="1" type="ORF">BST29_24645</name>
</gene>
<evidence type="ECO:0000313" key="1">
    <source>
        <dbReference type="EMBL" id="ORA75810.1"/>
    </source>
</evidence>
<proteinExistence type="predicted"/>
<dbReference type="Proteomes" id="UP000243140">
    <property type="component" value="Unassembled WGS sequence"/>
</dbReference>
<accession>A0ABX3SJQ7</accession>
<reference evidence="1 2" key="1">
    <citation type="submission" date="2017-02" db="EMBL/GenBank/DDBJ databases">
        <title>The new phylogeny of genus Mycobacterium.</title>
        <authorList>
            <person name="Tortoli E."/>
            <person name="Trovato A."/>
            <person name="Cirillo D.M."/>
        </authorList>
    </citation>
    <scope>NUCLEOTIDE SEQUENCE [LARGE SCALE GENOMIC DNA]</scope>
    <source>
        <strain evidence="1 2">IP1130001</strain>
    </source>
</reference>
<feature type="non-terminal residue" evidence="1">
    <location>
        <position position="227"/>
    </location>
</feature>
<comment type="caution">
    <text evidence="1">The sequence shown here is derived from an EMBL/GenBank/DDBJ whole genome shotgun (WGS) entry which is preliminary data.</text>
</comment>
<protein>
    <recommendedName>
        <fullName evidence="3">PE domain-containing protein</fullName>
    </recommendedName>
</protein>
<sequence>MLDAIIDPIIQPVISAATTAAQEGINAGTVALDGVGVGAAAFDGVGASAAAFEGIHSAALEGITNSINASIAALGAGGLPTAAFESINSGAAAVEGINISTAAVDLGGLGAAASGTGPTTALNQLIYGAFDGFYNGIHAAGESWIASPIGQAVDGPVNAPFVDVLGRDVIGNGVNGFTGTNTSLIGQTGWFGNLGDGGFLFGDGGTGAAGTAAHTAGFAGGSAGLIG</sequence>
<evidence type="ECO:0008006" key="3">
    <source>
        <dbReference type="Google" id="ProtNLM"/>
    </source>
</evidence>
<name>A0ABX3SJQ7_MYCMA</name>
<keyword evidence="2" id="KW-1185">Reference proteome</keyword>
<dbReference type="EMBL" id="MVHV01000085">
    <property type="protein sequence ID" value="ORA75810.1"/>
    <property type="molecule type" value="Genomic_DNA"/>
</dbReference>
<evidence type="ECO:0000313" key="2">
    <source>
        <dbReference type="Proteomes" id="UP000243140"/>
    </source>
</evidence>
<organism evidence="1 2">
    <name type="scientific">Mycobacterium malmoense</name>
    <dbReference type="NCBI Taxonomy" id="1780"/>
    <lineage>
        <taxon>Bacteria</taxon>
        <taxon>Bacillati</taxon>
        <taxon>Actinomycetota</taxon>
        <taxon>Actinomycetes</taxon>
        <taxon>Mycobacteriales</taxon>
        <taxon>Mycobacteriaceae</taxon>
        <taxon>Mycobacterium</taxon>
    </lineage>
</organism>